<dbReference type="InterPro" id="IPR000725">
    <property type="entry name" value="Olfact_rcpt"/>
</dbReference>
<dbReference type="SUPFAM" id="SSF81321">
    <property type="entry name" value="Family A G protein-coupled receptor-like"/>
    <property type="match status" value="1"/>
</dbReference>
<evidence type="ECO:0000313" key="14">
    <source>
        <dbReference type="EMBL" id="DBA22590.1"/>
    </source>
</evidence>
<proteinExistence type="predicted"/>
<comment type="caution">
    <text evidence="14">The sequence shown here is derived from an EMBL/GenBank/DDBJ whole genome shotgun (WGS) entry which is preliminary data.</text>
</comment>
<evidence type="ECO:0000256" key="6">
    <source>
        <dbReference type="ARBA" id="ARBA00022989"/>
    </source>
</evidence>
<gene>
    <name evidence="14" type="ORF">GDO54_013607</name>
</gene>
<dbReference type="PRINTS" id="PR00245">
    <property type="entry name" value="OLFACTORYR"/>
</dbReference>
<evidence type="ECO:0000256" key="3">
    <source>
        <dbReference type="ARBA" id="ARBA00022606"/>
    </source>
</evidence>
<keyword evidence="4 12" id="KW-0812">Transmembrane</keyword>
<dbReference type="InterPro" id="IPR047132">
    <property type="entry name" value="Olfact_rcpt_6C-like"/>
</dbReference>
<feature type="transmembrane region" description="Helical" evidence="12">
    <location>
        <begin position="272"/>
        <end position="291"/>
    </location>
</feature>
<dbReference type="FunFam" id="1.20.1070.10:FF:000010">
    <property type="entry name" value="Olfactory receptor"/>
    <property type="match status" value="1"/>
</dbReference>
<dbReference type="EMBL" id="DYDO01000006">
    <property type="protein sequence ID" value="DBA22590.1"/>
    <property type="molecule type" value="Genomic_DNA"/>
</dbReference>
<name>A0AAV3AHH7_PYXAD</name>
<dbReference type="AlphaFoldDB" id="A0AAV3AHH7"/>
<keyword evidence="6 12" id="KW-1133">Transmembrane helix</keyword>
<protein>
    <recommendedName>
        <fullName evidence="13">G-protein coupled receptors family 1 profile domain-containing protein</fullName>
    </recommendedName>
</protein>
<evidence type="ECO:0000259" key="13">
    <source>
        <dbReference type="PROSITE" id="PS50262"/>
    </source>
</evidence>
<evidence type="ECO:0000256" key="2">
    <source>
        <dbReference type="ARBA" id="ARBA00022475"/>
    </source>
</evidence>
<keyword evidence="10" id="KW-0325">Glycoprotein</keyword>
<keyword evidence="11" id="KW-0807">Transducer</keyword>
<sequence>MEITNKSLMAYFVLQGFPGGPTLHITLFVLLLLVYLATLAGNFLIIIIICTDLRLHSPMYFFLTNMSILETCGISAISPKLLSILIAENKTIFVTGCHVQTFVYFFITSSVFLLLAVMSFDRFLAICHPLRYTVIMQPRVCVLLVCICQIISAACILFLIILISKLPFCDRVLNHFFCDATAMLKLVCADITFFKLTSFIISFFILFVPLMITVISYIFIVYTVMKIPTKKGRKKTFSTCVAHMSIVSIVFGSAILIQIRPTQGYSVERDKAINLGSTVLAPLVNPFIYTLRNDQVKKSIRDAT</sequence>
<keyword evidence="2" id="KW-1003">Cell membrane</keyword>
<keyword evidence="15" id="KW-1185">Reference proteome</keyword>
<dbReference type="GO" id="GO:0005886">
    <property type="term" value="C:plasma membrane"/>
    <property type="evidence" value="ECO:0007669"/>
    <property type="project" value="UniProtKB-SubCell"/>
</dbReference>
<dbReference type="InterPro" id="IPR000276">
    <property type="entry name" value="GPCR_Rhodpsn"/>
</dbReference>
<reference evidence="14" key="1">
    <citation type="thesis" date="2020" institute="ProQuest LLC" country="789 East Eisenhower Parkway, Ann Arbor, MI, USA">
        <title>Comparative Genomics and Chromosome Evolution.</title>
        <authorList>
            <person name="Mudd A.B."/>
        </authorList>
    </citation>
    <scope>NUCLEOTIDE SEQUENCE</scope>
    <source>
        <strain evidence="14">1538</strain>
        <tissue evidence="14">Blood</tissue>
    </source>
</reference>
<evidence type="ECO:0000256" key="7">
    <source>
        <dbReference type="ARBA" id="ARBA00023040"/>
    </source>
</evidence>
<evidence type="ECO:0000256" key="10">
    <source>
        <dbReference type="ARBA" id="ARBA00023180"/>
    </source>
</evidence>
<dbReference type="Pfam" id="PF13853">
    <property type="entry name" value="7tm_4"/>
    <property type="match status" value="1"/>
</dbReference>
<evidence type="ECO:0000256" key="1">
    <source>
        <dbReference type="ARBA" id="ARBA00004651"/>
    </source>
</evidence>
<feature type="transmembrane region" description="Helical" evidence="12">
    <location>
        <begin position="102"/>
        <end position="120"/>
    </location>
</feature>
<dbReference type="PROSITE" id="PS50262">
    <property type="entry name" value="G_PROTEIN_RECEP_F1_2"/>
    <property type="match status" value="1"/>
</dbReference>
<dbReference type="GO" id="GO:0004930">
    <property type="term" value="F:G protein-coupled receptor activity"/>
    <property type="evidence" value="ECO:0007669"/>
    <property type="project" value="UniProtKB-KW"/>
</dbReference>
<feature type="transmembrane region" description="Helical" evidence="12">
    <location>
        <begin position="199"/>
        <end position="225"/>
    </location>
</feature>
<feature type="transmembrane region" description="Helical" evidence="12">
    <location>
        <begin position="25"/>
        <end position="48"/>
    </location>
</feature>
<keyword evidence="7" id="KW-0297">G-protein coupled receptor</keyword>
<evidence type="ECO:0000256" key="12">
    <source>
        <dbReference type="SAM" id="Phobius"/>
    </source>
</evidence>
<evidence type="ECO:0000256" key="4">
    <source>
        <dbReference type="ARBA" id="ARBA00022692"/>
    </source>
</evidence>
<dbReference type="Proteomes" id="UP001181693">
    <property type="component" value="Unassembled WGS sequence"/>
</dbReference>
<accession>A0AAV3AHH7</accession>
<feature type="transmembrane region" description="Helical" evidence="12">
    <location>
        <begin position="237"/>
        <end position="260"/>
    </location>
</feature>
<dbReference type="InterPro" id="IPR017452">
    <property type="entry name" value="GPCR_Rhodpsn_7TM"/>
</dbReference>
<keyword evidence="5" id="KW-0552">Olfaction</keyword>
<evidence type="ECO:0000256" key="9">
    <source>
        <dbReference type="ARBA" id="ARBA00023170"/>
    </source>
</evidence>
<evidence type="ECO:0000256" key="5">
    <source>
        <dbReference type="ARBA" id="ARBA00022725"/>
    </source>
</evidence>
<keyword evidence="9" id="KW-0675">Receptor</keyword>
<organism evidence="14 15">
    <name type="scientific">Pyxicephalus adspersus</name>
    <name type="common">African bullfrog</name>
    <dbReference type="NCBI Taxonomy" id="30357"/>
    <lineage>
        <taxon>Eukaryota</taxon>
        <taxon>Metazoa</taxon>
        <taxon>Chordata</taxon>
        <taxon>Craniata</taxon>
        <taxon>Vertebrata</taxon>
        <taxon>Euteleostomi</taxon>
        <taxon>Amphibia</taxon>
        <taxon>Batrachia</taxon>
        <taxon>Anura</taxon>
        <taxon>Neobatrachia</taxon>
        <taxon>Ranoidea</taxon>
        <taxon>Pyxicephalidae</taxon>
        <taxon>Pyxicephalinae</taxon>
        <taxon>Pyxicephalus</taxon>
    </lineage>
</organism>
<evidence type="ECO:0000313" key="15">
    <source>
        <dbReference type="Proteomes" id="UP001181693"/>
    </source>
</evidence>
<dbReference type="PRINTS" id="PR00237">
    <property type="entry name" value="GPCRRHODOPSN"/>
</dbReference>
<dbReference type="PANTHER" id="PTHR26454:SF18">
    <property type="entry name" value="OLFACTORY RECEPTOR 6C76"/>
    <property type="match status" value="1"/>
</dbReference>
<evidence type="ECO:0000256" key="8">
    <source>
        <dbReference type="ARBA" id="ARBA00023136"/>
    </source>
</evidence>
<feature type="transmembrane region" description="Helical" evidence="12">
    <location>
        <begin position="60"/>
        <end position="82"/>
    </location>
</feature>
<evidence type="ECO:0000256" key="11">
    <source>
        <dbReference type="ARBA" id="ARBA00023224"/>
    </source>
</evidence>
<feature type="transmembrane region" description="Helical" evidence="12">
    <location>
        <begin position="140"/>
        <end position="163"/>
    </location>
</feature>
<keyword evidence="3" id="KW-0716">Sensory transduction</keyword>
<dbReference type="PANTHER" id="PTHR26454">
    <property type="entry name" value="OLFACTORY RECEPTOR"/>
    <property type="match status" value="1"/>
</dbReference>
<keyword evidence="8 12" id="KW-0472">Membrane</keyword>
<dbReference type="Gene3D" id="1.20.1070.10">
    <property type="entry name" value="Rhodopsin 7-helix transmembrane proteins"/>
    <property type="match status" value="1"/>
</dbReference>
<feature type="domain" description="G-protein coupled receptors family 1 profile" evidence="13">
    <location>
        <begin position="41"/>
        <end position="289"/>
    </location>
</feature>
<dbReference type="GO" id="GO:0004984">
    <property type="term" value="F:olfactory receptor activity"/>
    <property type="evidence" value="ECO:0007669"/>
    <property type="project" value="InterPro"/>
</dbReference>
<comment type="subcellular location">
    <subcellularLocation>
        <location evidence="1">Cell membrane</location>
        <topology evidence="1">Multi-pass membrane protein</topology>
    </subcellularLocation>
</comment>